<dbReference type="GO" id="GO:0006235">
    <property type="term" value="P:dTTP biosynthetic process"/>
    <property type="evidence" value="ECO:0007669"/>
    <property type="project" value="TreeGrafter"/>
</dbReference>
<dbReference type="PROSITE" id="PS01331">
    <property type="entry name" value="THYMIDYLATE_KINASE"/>
    <property type="match status" value="1"/>
</dbReference>
<keyword evidence="11" id="KW-1185">Reference proteome</keyword>
<evidence type="ECO:0000256" key="8">
    <source>
        <dbReference type="ARBA" id="ARBA00022840"/>
    </source>
</evidence>
<dbReference type="GO" id="GO:0005739">
    <property type="term" value="C:mitochondrion"/>
    <property type="evidence" value="ECO:0007669"/>
    <property type="project" value="TreeGrafter"/>
</dbReference>
<dbReference type="GO" id="GO:0005524">
    <property type="term" value="F:ATP binding"/>
    <property type="evidence" value="ECO:0007669"/>
    <property type="project" value="UniProtKB-KW"/>
</dbReference>
<gene>
    <name evidence="10" type="ORF">BaOVIS_006700</name>
</gene>
<keyword evidence="6" id="KW-0547">Nucleotide-binding</keyword>
<proteinExistence type="inferred from homology"/>
<keyword evidence="7 10" id="KW-0418">Kinase</keyword>
<dbReference type="Pfam" id="PF02223">
    <property type="entry name" value="Thymidylate_kin"/>
    <property type="match status" value="1"/>
</dbReference>
<dbReference type="GO" id="GO:0004798">
    <property type="term" value="F:dTMP kinase activity"/>
    <property type="evidence" value="ECO:0007669"/>
    <property type="project" value="UniProtKB-EC"/>
</dbReference>
<evidence type="ECO:0000256" key="2">
    <source>
        <dbReference type="ARBA" id="ARBA00009776"/>
    </source>
</evidence>
<evidence type="ECO:0000256" key="7">
    <source>
        <dbReference type="ARBA" id="ARBA00022777"/>
    </source>
</evidence>
<evidence type="ECO:0000256" key="6">
    <source>
        <dbReference type="ARBA" id="ARBA00022741"/>
    </source>
</evidence>
<comment type="pathway">
    <text evidence="1">Pyrimidine metabolism; dTTP biosynthesis.</text>
</comment>
<dbReference type="EMBL" id="BLIY01000006">
    <property type="protein sequence ID" value="GFE53266.1"/>
    <property type="molecule type" value="Genomic_DNA"/>
</dbReference>
<dbReference type="GO" id="GO:0006233">
    <property type="term" value="P:dTDP biosynthetic process"/>
    <property type="evidence" value="ECO:0007669"/>
    <property type="project" value="InterPro"/>
</dbReference>
<dbReference type="Gene3D" id="3.40.50.300">
    <property type="entry name" value="P-loop containing nucleotide triphosphate hydrolases"/>
    <property type="match status" value="1"/>
</dbReference>
<dbReference type="InterPro" id="IPR039430">
    <property type="entry name" value="Thymidylate_kin-like_dom"/>
</dbReference>
<keyword evidence="5" id="KW-0545">Nucleotide biosynthesis</keyword>
<dbReference type="CDD" id="cd01672">
    <property type="entry name" value="TMPK"/>
    <property type="match status" value="1"/>
</dbReference>
<evidence type="ECO:0000256" key="5">
    <source>
        <dbReference type="ARBA" id="ARBA00022727"/>
    </source>
</evidence>
<dbReference type="PANTHER" id="PTHR10344">
    <property type="entry name" value="THYMIDYLATE KINASE"/>
    <property type="match status" value="1"/>
</dbReference>
<protein>
    <recommendedName>
        <fullName evidence="3">dTMP kinase</fullName>
        <ecNumber evidence="3">2.7.4.9</ecNumber>
    </recommendedName>
</protein>
<dbReference type="HAMAP" id="MF_00165">
    <property type="entry name" value="Thymidylate_kinase"/>
    <property type="match status" value="1"/>
</dbReference>
<dbReference type="OrthoDB" id="425602at2759"/>
<dbReference type="InterPro" id="IPR027417">
    <property type="entry name" value="P-loop_NTPase"/>
</dbReference>
<organism evidence="10 11">
    <name type="scientific">Babesia ovis</name>
    <dbReference type="NCBI Taxonomy" id="5869"/>
    <lineage>
        <taxon>Eukaryota</taxon>
        <taxon>Sar</taxon>
        <taxon>Alveolata</taxon>
        <taxon>Apicomplexa</taxon>
        <taxon>Aconoidasida</taxon>
        <taxon>Piroplasmida</taxon>
        <taxon>Babesiidae</taxon>
        <taxon>Babesia</taxon>
    </lineage>
</organism>
<comment type="caution">
    <text evidence="10">The sequence shown here is derived from an EMBL/GenBank/DDBJ whole genome shotgun (WGS) entry which is preliminary data.</text>
</comment>
<comment type="similarity">
    <text evidence="2">Belongs to the thymidylate kinase family.</text>
</comment>
<dbReference type="GO" id="GO:0005634">
    <property type="term" value="C:nucleus"/>
    <property type="evidence" value="ECO:0007669"/>
    <property type="project" value="TreeGrafter"/>
</dbReference>
<name>A0A9W5T923_BABOV</name>
<accession>A0A9W5T923</accession>
<evidence type="ECO:0000259" key="9">
    <source>
        <dbReference type="Pfam" id="PF02223"/>
    </source>
</evidence>
<keyword evidence="4" id="KW-0808">Transferase</keyword>
<evidence type="ECO:0000256" key="4">
    <source>
        <dbReference type="ARBA" id="ARBA00022679"/>
    </source>
</evidence>
<dbReference type="NCBIfam" id="TIGR00041">
    <property type="entry name" value="DTMP_kinase"/>
    <property type="match status" value="1"/>
</dbReference>
<dbReference type="Proteomes" id="UP001057455">
    <property type="component" value="Unassembled WGS sequence"/>
</dbReference>
<dbReference type="SUPFAM" id="SSF52540">
    <property type="entry name" value="P-loop containing nucleoside triphosphate hydrolases"/>
    <property type="match status" value="1"/>
</dbReference>
<evidence type="ECO:0000256" key="3">
    <source>
        <dbReference type="ARBA" id="ARBA00012980"/>
    </source>
</evidence>
<evidence type="ECO:0000313" key="10">
    <source>
        <dbReference type="EMBL" id="GFE53266.1"/>
    </source>
</evidence>
<dbReference type="EC" id="2.7.4.9" evidence="3"/>
<keyword evidence="8" id="KW-0067">ATP-binding</keyword>
<evidence type="ECO:0000313" key="11">
    <source>
        <dbReference type="Proteomes" id="UP001057455"/>
    </source>
</evidence>
<reference evidence="10" key="1">
    <citation type="submission" date="2019-12" db="EMBL/GenBank/DDBJ databases">
        <title>Genome sequence of Babesia ovis.</title>
        <authorList>
            <person name="Yamagishi J."/>
            <person name="Sevinc F."/>
            <person name="Xuan X."/>
        </authorList>
    </citation>
    <scope>NUCLEOTIDE SEQUENCE</scope>
    <source>
        <strain evidence="10">Selcuk</strain>
    </source>
</reference>
<dbReference type="GO" id="GO:0004550">
    <property type="term" value="F:nucleoside diphosphate kinase activity"/>
    <property type="evidence" value="ECO:0007669"/>
    <property type="project" value="TreeGrafter"/>
</dbReference>
<dbReference type="AlphaFoldDB" id="A0A9W5T923"/>
<evidence type="ECO:0000256" key="1">
    <source>
        <dbReference type="ARBA" id="ARBA00004992"/>
    </source>
</evidence>
<dbReference type="PANTHER" id="PTHR10344:SF1">
    <property type="entry name" value="THYMIDYLATE KINASE"/>
    <property type="match status" value="1"/>
</dbReference>
<dbReference type="GO" id="GO:0005829">
    <property type="term" value="C:cytosol"/>
    <property type="evidence" value="ECO:0007669"/>
    <property type="project" value="TreeGrafter"/>
</dbReference>
<feature type="domain" description="Thymidylate kinase-like" evidence="9">
    <location>
        <begin position="18"/>
        <end position="197"/>
    </location>
</feature>
<sequence>MSRNPREDVRLPGKLLVFEGIDRSGKTTQLKLLSQKLNAEGIKHRLLKFPCYETECGKMLAAHLASHDAVRSRRSIHLLFSANRWEMMKEIVTTLMSGTHLLVDRYAFSGVAYSVGAENLSYDWCVVADDGLLSPDLVIYLDNPASVSAMRSNFGQERYEKECKLEGVRSVYKEFSSLPYWQTFDATMSKEELSDLIYEKVASVLRSESRRLYDAELHLPKEVSIKVNRDVHLVPPFA</sequence>
<dbReference type="InterPro" id="IPR018094">
    <property type="entry name" value="Thymidylate_kinase"/>
</dbReference>
<dbReference type="InterPro" id="IPR018095">
    <property type="entry name" value="Thymidylate_kin_CS"/>
</dbReference>
<dbReference type="GO" id="GO:0006227">
    <property type="term" value="P:dUDP biosynthetic process"/>
    <property type="evidence" value="ECO:0007669"/>
    <property type="project" value="TreeGrafter"/>
</dbReference>